<proteinExistence type="predicted"/>
<organism evidence="1 2">
    <name type="scientific">Angomonas deanei</name>
    <dbReference type="NCBI Taxonomy" id="59799"/>
    <lineage>
        <taxon>Eukaryota</taxon>
        <taxon>Discoba</taxon>
        <taxon>Euglenozoa</taxon>
        <taxon>Kinetoplastea</taxon>
        <taxon>Metakinetoplastina</taxon>
        <taxon>Trypanosomatida</taxon>
        <taxon>Trypanosomatidae</taxon>
        <taxon>Strigomonadinae</taxon>
        <taxon>Angomonas</taxon>
    </lineage>
</organism>
<protein>
    <submittedName>
        <fullName evidence="1">Uncharacterized protein</fullName>
    </submittedName>
</protein>
<dbReference type="OrthoDB" id="429813at2759"/>
<evidence type="ECO:0000313" key="1">
    <source>
        <dbReference type="EMBL" id="CAD2219344.1"/>
    </source>
</evidence>
<dbReference type="EMBL" id="LR877157">
    <property type="protein sequence ID" value="CAD2219344.1"/>
    <property type="molecule type" value="Genomic_DNA"/>
</dbReference>
<gene>
    <name evidence="1" type="ORF">ADEAN_000684900</name>
</gene>
<reference evidence="1 2" key="1">
    <citation type="submission" date="2020-08" db="EMBL/GenBank/DDBJ databases">
        <authorList>
            <person name="Newling K."/>
            <person name="Davey J."/>
            <person name="Forrester S."/>
        </authorList>
    </citation>
    <scope>NUCLEOTIDE SEQUENCE [LARGE SCALE GENOMIC DNA]</scope>
    <source>
        <strain evidence="2">Crithidia deanei Carvalho (ATCC PRA-265)</strain>
    </source>
</reference>
<accession>S9VJD3</accession>
<sequence length="508" mass="57042">MVGGIKAMSGVRDLVRGGNVAARAANFFSKRLTPAQFSLDAVLRDAARAAGVAEITNPSKDLEHHRWWNKLCQACGDKTVTNYGGQLLRDKLVNALAQRLAIDELYRLNGSEIAKEQIIQPIVVMGLPRSNGHFAAQVISSSGLFAVPKQCDTLSPSLMMEGDRQAVFQKKFKHFRRINPDFMCVRVPDMMQIDDDLTLQLMTPQSFAWGMLHGLDDYLLESLEEDQTPVYAQVKRTLQVLQWYQRCGHLTSPVPKEYEPVENPMETQKYGTKSSVLRPQWVLYCPFAILSSDAFNDVFPDMRAIWVHRALSQCIPSLCSSLCLHNALYTGKPPTDAQLALMGEKVLGIFGSGAEYAIDYYGGFDQQTRMVHWSNRDVKRHCTRLAQKTLAHFGIDLDRFRRMQMINGQTQYIEKPRPLHDSQLPYFALHEGVIGDVFKDYIYQFEEFAFEKRFGVAVQENTSISSGMGSTNMAGQLGKSKDGRIGSIEGSTLGSGHYPGGHFLQNEH</sequence>
<name>S9VJD3_9TRYP</name>
<dbReference type="Gene3D" id="3.40.50.300">
    <property type="entry name" value="P-loop containing nucleotide triphosphate hydrolases"/>
    <property type="match status" value="1"/>
</dbReference>
<dbReference type="AlphaFoldDB" id="S9VJD3"/>
<dbReference type="VEuPathDB" id="TriTrypDB:ADEAN_000684900"/>
<keyword evidence="2" id="KW-1185">Reference proteome</keyword>
<evidence type="ECO:0000313" key="2">
    <source>
        <dbReference type="Proteomes" id="UP000515908"/>
    </source>
</evidence>
<dbReference type="InterPro" id="IPR027417">
    <property type="entry name" value="P-loop_NTPase"/>
</dbReference>
<dbReference type="Proteomes" id="UP000515908">
    <property type="component" value="Chromosome 13"/>
</dbReference>